<dbReference type="EMBL" id="CAXAMN010019224">
    <property type="protein sequence ID" value="CAK9053879.1"/>
    <property type="molecule type" value="Genomic_DNA"/>
</dbReference>
<evidence type="ECO:0000256" key="1">
    <source>
        <dbReference type="ARBA" id="ARBA00004141"/>
    </source>
</evidence>
<keyword evidence="2 7" id="KW-0812">Transmembrane</keyword>
<dbReference type="SMART" id="SM00054">
    <property type="entry name" value="EFh"/>
    <property type="match status" value="2"/>
</dbReference>
<comment type="subcellular location">
    <subcellularLocation>
        <location evidence="1">Membrane</location>
        <topology evidence="1">Multi-pass membrane protein</topology>
    </subcellularLocation>
</comment>
<comment type="caution">
    <text evidence="9">The sequence shown here is derived from an EMBL/GenBank/DDBJ whole genome shotgun (WGS) entry which is preliminary data.</text>
</comment>
<organism evidence="9 10">
    <name type="scientific">Durusdinium trenchii</name>
    <dbReference type="NCBI Taxonomy" id="1381693"/>
    <lineage>
        <taxon>Eukaryota</taxon>
        <taxon>Sar</taxon>
        <taxon>Alveolata</taxon>
        <taxon>Dinophyceae</taxon>
        <taxon>Suessiales</taxon>
        <taxon>Symbiodiniaceae</taxon>
        <taxon>Durusdinium</taxon>
    </lineage>
</organism>
<dbReference type="SUPFAM" id="SSF47473">
    <property type="entry name" value="EF-hand"/>
    <property type="match status" value="1"/>
</dbReference>
<evidence type="ECO:0000256" key="7">
    <source>
        <dbReference type="SAM" id="Phobius"/>
    </source>
</evidence>
<keyword evidence="5 7" id="KW-0472">Membrane</keyword>
<dbReference type="InterPro" id="IPR018247">
    <property type="entry name" value="EF_Hand_1_Ca_BS"/>
</dbReference>
<accession>A0ABP0MR11</accession>
<dbReference type="PROSITE" id="PS50222">
    <property type="entry name" value="EF_HAND_2"/>
    <property type="match status" value="1"/>
</dbReference>
<dbReference type="Proteomes" id="UP001642484">
    <property type="component" value="Unassembled WGS sequence"/>
</dbReference>
<evidence type="ECO:0000256" key="4">
    <source>
        <dbReference type="ARBA" id="ARBA00022989"/>
    </source>
</evidence>
<keyword evidence="3" id="KW-0106">Calcium</keyword>
<gene>
    <name evidence="9" type="ORF">CCMP2556_LOCUS27010</name>
</gene>
<dbReference type="Pfam" id="PF00520">
    <property type="entry name" value="Ion_trans"/>
    <property type="match status" value="1"/>
</dbReference>
<dbReference type="CDD" id="cd00051">
    <property type="entry name" value="EFh"/>
    <property type="match status" value="1"/>
</dbReference>
<feature type="region of interest" description="Disordered" evidence="6">
    <location>
        <begin position="58"/>
        <end position="112"/>
    </location>
</feature>
<dbReference type="InterPro" id="IPR005821">
    <property type="entry name" value="Ion_trans_dom"/>
</dbReference>
<dbReference type="SUPFAM" id="SSF81324">
    <property type="entry name" value="Voltage-gated potassium channels"/>
    <property type="match status" value="1"/>
</dbReference>
<dbReference type="InterPro" id="IPR002048">
    <property type="entry name" value="EF_hand_dom"/>
</dbReference>
<evidence type="ECO:0000313" key="9">
    <source>
        <dbReference type="EMBL" id="CAK9053879.1"/>
    </source>
</evidence>
<evidence type="ECO:0000313" key="10">
    <source>
        <dbReference type="Proteomes" id="UP001642484"/>
    </source>
</evidence>
<dbReference type="Pfam" id="PF13202">
    <property type="entry name" value="EF-hand_5"/>
    <property type="match status" value="1"/>
</dbReference>
<keyword evidence="4 7" id="KW-1133">Transmembrane helix</keyword>
<feature type="compositionally biased region" description="Polar residues" evidence="6">
    <location>
        <begin position="80"/>
        <end position="90"/>
    </location>
</feature>
<feature type="compositionally biased region" description="Polar residues" evidence="6">
    <location>
        <begin position="11"/>
        <end position="20"/>
    </location>
</feature>
<proteinExistence type="predicted"/>
<evidence type="ECO:0000259" key="8">
    <source>
        <dbReference type="PROSITE" id="PS50222"/>
    </source>
</evidence>
<sequence>MSHPLGEVAQISVTEIAQSQLPPEPPSPSHPGLLGLKHPSSSFLGLVDQLVQKHQEELASACGKPASRNNRSTGRRSAGSVDSTLSQTWSDRGHVEETTSPHFPRMTTPNTPTAANFLLRRDREKKTRLSNVNASTLADAFDEKTLKTLTDKSDSFGVGLSPALHNDKNGCSSSFAEWIHDRDEQKSCWERCQDFLQSTRYELIIAFAAGPCVVGRVSTRVLAVNVFCMALEMELRGVHVAGVDLGLYPSVVQFDSQLFRTFSKADKFFAFFFVFDVLLRVCVLQCRFFHVCLNYVDILVSLTSLAEVVLTWETEGDELSGTSGSMPVNPLIFKLLRLGKLARAIRMITMSSMLLSLQLLIKCLTASRGMLLWSFCLLSLVQCVAGMTLSTLCQDYIEDPLGPFEIREEVFRYYGTWTRTMLSMFEILFANWGPPCRILVDHVHEAFSIFFLVYRCVLGFAVLNVVNAVFVQQTLRTANSDEDLAFREKQRDIASYTRKIRKLFQTMDTSGDGTINYEEFSKLVSDPKLNFWIGQLELEYHDLMSLFEFLDNGDGEITFSEFIEGATRLRGQAKALDIWRMETKVEVLFEEVLNILAGPGQGSLHPPPASPALSDVEAIPRTVSVSNASNVQDVFAQSAFKHIRSIQKQRFSPTEDLRSEI</sequence>
<protein>
    <recommendedName>
        <fullName evidence="8">EF-hand domain-containing protein</fullName>
    </recommendedName>
</protein>
<feature type="domain" description="EF-hand" evidence="8">
    <location>
        <begin position="495"/>
        <end position="530"/>
    </location>
</feature>
<evidence type="ECO:0000256" key="6">
    <source>
        <dbReference type="SAM" id="MobiDB-lite"/>
    </source>
</evidence>
<dbReference type="Gene3D" id="1.10.238.10">
    <property type="entry name" value="EF-hand"/>
    <property type="match status" value="1"/>
</dbReference>
<dbReference type="Gene3D" id="1.20.120.350">
    <property type="entry name" value="Voltage-gated potassium channels. Chain C"/>
    <property type="match status" value="1"/>
</dbReference>
<evidence type="ECO:0000256" key="3">
    <source>
        <dbReference type="ARBA" id="ARBA00022837"/>
    </source>
</evidence>
<dbReference type="InterPro" id="IPR011992">
    <property type="entry name" value="EF-hand-dom_pair"/>
</dbReference>
<dbReference type="InterPro" id="IPR027359">
    <property type="entry name" value="Volt_channel_dom_sf"/>
</dbReference>
<reference evidence="9 10" key="1">
    <citation type="submission" date="2024-02" db="EMBL/GenBank/DDBJ databases">
        <authorList>
            <person name="Chen Y."/>
            <person name="Shah S."/>
            <person name="Dougan E. K."/>
            <person name="Thang M."/>
            <person name="Chan C."/>
        </authorList>
    </citation>
    <scope>NUCLEOTIDE SEQUENCE [LARGE SCALE GENOMIC DNA]</scope>
</reference>
<feature type="transmembrane region" description="Helical" evidence="7">
    <location>
        <begin position="449"/>
        <end position="470"/>
    </location>
</feature>
<keyword evidence="10" id="KW-1185">Reference proteome</keyword>
<feature type="transmembrane region" description="Helical" evidence="7">
    <location>
        <begin position="344"/>
        <end position="364"/>
    </location>
</feature>
<evidence type="ECO:0000256" key="5">
    <source>
        <dbReference type="ARBA" id="ARBA00023136"/>
    </source>
</evidence>
<feature type="transmembrane region" description="Helical" evidence="7">
    <location>
        <begin position="371"/>
        <end position="392"/>
    </location>
</feature>
<feature type="region of interest" description="Disordered" evidence="6">
    <location>
        <begin position="1"/>
        <end position="37"/>
    </location>
</feature>
<dbReference type="PROSITE" id="PS00018">
    <property type="entry name" value="EF_HAND_1"/>
    <property type="match status" value="1"/>
</dbReference>
<evidence type="ECO:0000256" key="2">
    <source>
        <dbReference type="ARBA" id="ARBA00022692"/>
    </source>
</evidence>
<name>A0ABP0MR11_9DINO</name>